<protein>
    <submittedName>
        <fullName evidence="1">Uncharacterized mitochondrial protein AtMg00810-like</fullName>
    </submittedName>
</protein>
<sequence length="209" mass="23685">MGLLGSKPVRVPLEVNKKLTTLEFDTQFGIEDDKVLDDPSVYQRLIGKLLYLTMTRPNIAFAVQCLSQFMHCPKTSYIKADIKVIKYIKQSPGMRILMSADVSSQLTAYCDADWDSCPNISNSAIQIAANPVFHERTKHIHIECHFIREKVQLGLVHLLHLPFSEQQAYILTKGLGVTQHYYFLSKLGMKSIFMAPSLRGCEAIRQLPN</sequence>
<dbReference type="STRING" id="4097.A0A1S4CTB5"/>
<evidence type="ECO:0000313" key="1">
    <source>
        <dbReference type="RefSeq" id="XP_016504363.1"/>
    </source>
</evidence>
<dbReference type="OMA" id="HIHIECH"/>
<dbReference type="PANTHER" id="PTHR11439:SF452">
    <property type="entry name" value="REVERSE TRANSCRIPTASE TY1_COPIA-TYPE DOMAIN-CONTAINING PROTEIN"/>
    <property type="match status" value="1"/>
</dbReference>
<reference evidence="1" key="1">
    <citation type="submission" date="2025-08" db="UniProtKB">
        <authorList>
            <consortium name="RefSeq"/>
        </authorList>
    </citation>
    <scope>IDENTIFICATION</scope>
</reference>
<organism evidence="1">
    <name type="scientific">Nicotiana tabacum</name>
    <name type="common">Common tobacco</name>
    <dbReference type="NCBI Taxonomy" id="4097"/>
    <lineage>
        <taxon>Eukaryota</taxon>
        <taxon>Viridiplantae</taxon>
        <taxon>Streptophyta</taxon>
        <taxon>Embryophyta</taxon>
        <taxon>Tracheophyta</taxon>
        <taxon>Spermatophyta</taxon>
        <taxon>Magnoliopsida</taxon>
        <taxon>eudicotyledons</taxon>
        <taxon>Gunneridae</taxon>
        <taxon>Pentapetalae</taxon>
        <taxon>asterids</taxon>
        <taxon>lamiids</taxon>
        <taxon>Solanales</taxon>
        <taxon>Solanaceae</taxon>
        <taxon>Nicotianoideae</taxon>
        <taxon>Nicotianeae</taxon>
        <taxon>Nicotiana</taxon>
    </lineage>
</organism>
<dbReference type="OrthoDB" id="1298796at2759"/>
<gene>
    <name evidence="1" type="primary">LOC107822347</name>
</gene>
<dbReference type="KEGG" id="nta:107822347"/>
<dbReference type="AlphaFoldDB" id="A0A1S4CTB5"/>
<accession>A0A1S4CTB5</accession>
<proteinExistence type="predicted"/>
<dbReference type="RefSeq" id="XP_016504363.1">
    <property type="nucleotide sequence ID" value="XM_016648877.1"/>
</dbReference>
<dbReference type="PaxDb" id="4097-A0A1S4CTB5"/>
<dbReference type="PANTHER" id="PTHR11439">
    <property type="entry name" value="GAG-POL-RELATED RETROTRANSPOSON"/>
    <property type="match status" value="1"/>
</dbReference>
<dbReference type="CDD" id="cd09272">
    <property type="entry name" value="RNase_HI_RT_Ty1"/>
    <property type="match status" value="1"/>
</dbReference>
<name>A0A1S4CTB5_TOBAC</name>